<organism evidence="8 9">
    <name type="scientific">Dreissena polymorpha</name>
    <name type="common">Zebra mussel</name>
    <name type="synonym">Mytilus polymorpha</name>
    <dbReference type="NCBI Taxonomy" id="45954"/>
    <lineage>
        <taxon>Eukaryota</taxon>
        <taxon>Metazoa</taxon>
        <taxon>Spiralia</taxon>
        <taxon>Lophotrochozoa</taxon>
        <taxon>Mollusca</taxon>
        <taxon>Bivalvia</taxon>
        <taxon>Autobranchia</taxon>
        <taxon>Heteroconchia</taxon>
        <taxon>Euheterodonta</taxon>
        <taxon>Imparidentia</taxon>
        <taxon>Neoheterodontei</taxon>
        <taxon>Myida</taxon>
        <taxon>Dreissenoidea</taxon>
        <taxon>Dreissenidae</taxon>
        <taxon>Dreissena</taxon>
    </lineage>
</organism>
<evidence type="ECO:0000256" key="4">
    <source>
        <dbReference type="ARBA" id="ARBA00029977"/>
    </source>
</evidence>
<dbReference type="GO" id="GO:0048270">
    <property type="term" value="F:methionine adenosyltransferase regulator activity"/>
    <property type="evidence" value="ECO:0007669"/>
    <property type="project" value="TreeGrafter"/>
</dbReference>
<feature type="domain" description="RmlD-like substrate binding" evidence="7">
    <location>
        <begin position="4"/>
        <end position="295"/>
    </location>
</feature>
<evidence type="ECO:0000313" key="9">
    <source>
        <dbReference type="Proteomes" id="UP000828390"/>
    </source>
</evidence>
<dbReference type="InterPro" id="IPR005913">
    <property type="entry name" value="dTDP_dehydrorham_reduct"/>
</dbReference>
<dbReference type="SUPFAM" id="SSF51735">
    <property type="entry name" value="NAD(P)-binding Rossmann-fold domains"/>
    <property type="match status" value="1"/>
</dbReference>
<dbReference type="InterPro" id="IPR029903">
    <property type="entry name" value="RmlD-like-bd"/>
</dbReference>
<dbReference type="Pfam" id="PF04321">
    <property type="entry name" value="RmlD_sub_bind"/>
    <property type="match status" value="1"/>
</dbReference>
<comment type="pathway">
    <text evidence="1">Amino-acid biosynthesis; S-adenosyl-L-methionine biosynthesis; S-adenosyl-L-methionine from L-methionine: step 1/1.</text>
</comment>
<evidence type="ECO:0000256" key="1">
    <source>
        <dbReference type="ARBA" id="ARBA00005224"/>
    </source>
</evidence>
<comment type="function">
    <text evidence="5">Regulatory subunit of S-adenosylmethionine synthetase 2, an enzyme that catalyzes the formation of S-adenosylmethionine from methionine and ATP. Regulates MAT2A catalytic activity by changing its kinetic properties, increasing its affinity for L-methionine. Can bind NADP (in vitro).</text>
</comment>
<comment type="caution">
    <text evidence="8">The sequence shown here is derived from an EMBL/GenBank/DDBJ whole genome shotgun (WGS) entry which is preliminary data.</text>
</comment>
<evidence type="ECO:0000259" key="7">
    <source>
        <dbReference type="Pfam" id="PF04321"/>
    </source>
</evidence>
<dbReference type="Gene3D" id="3.40.50.720">
    <property type="entry name" value="NAD(P)-binding Rossmann-like Domain"/>
    <property type="match status" value="1"/>
</dbReference>
<reference evidence="8" key="1">
    <citation type="journal article" date="2019" name="bioRxiv">
        <title>The Genome of the Zebra Mussel, Dreissena polymorpha: A Resource for Invasive Species Research.</title>
        <authorList>
            <person name="McCartney M.A."/>
            <person name="Auch B."/>
            <person name="Kono T."/>
            <person name="Mallez S."/>
            <person name="Zhang Y."/>
            <person name="Obille A."/>
            <person name="Becker A."/>
            <person name="Abrahante J.E."/>
            <person name="Garbe J."/>
            <person name="Badalamenti J.P."/>
            <person name="Herman A."/>
            <person name="Mangelson H."/>
            <person name="Liachko I."/>
            <person name="Sullivan S."/>
            <person name="Sone E.D."/>
            <person name="Koren S."/>
            <person name="Silverstein K.A.T."/>
            <person name="Beckman K.B."/>
            <person name="Gohl D.M."/>
        </authorList>
    </citation>
    <scope>NUCLEOTIDE SEQUENCE</scope>
    <source>
        <strain evidence="8">Duluth1</strain>
        <tissue evidence="8">Whole animal</tissue>
    </source>
</reference>
<gene>
    <name evidence="8" type="ORF">DPMN_103302</name>
</gene>
<evidence type="ECO:0000256" key="5">
    <source>
        <dbReference type="ARBA" id="ARBA00045998"/>
    </source>
</evidence>
<dbReference type="AlphaFoldDB" id="A0A9D4H7T0"/>
<comment type="subunit">
    <text evidence="6">Heterotrimer; composed of a catalytic MAT2A homodimer that binds one regulatory MAT2B chain. Heterohexamer; composed of a central, catalytic MAT2A homotetramer flanked on either side by a regulatory MAT2B chain. NADP binding increases the affinity for MAT2A.</text>
</comment>
<evidence type="ECO:0000256" key="2">
    <source>
        <dbReference type="ARBA" id="ARBA00008656"/>
    </source>
</evidence>
<accession>A0A9D4H7T0</accession>
<evidence type="ECO:0000256" key="3">
    <source>
        <dbReference type="ARBA" id="ARBA00021596"/>
    </source>
</evidence>
<dbReference type="FunFam" id="3.40.50.720:FF:000357">
    <property type="entry name" value="Methionine adenosyltransferase 2 subunit beta"/>
    <property type="match status" value="1"/>
</dbReference>
<dbReference type="InterPro" id="IPR036291">
    <property type="entry name" value="NAD(P)-bd_dom_sf"/>
</dbReference>
<evidence type="ECO:0000313" key="8">
    <source>
        <dbReference type="EMBL" id="KAH3830065.1"/>
    </source>
</evidence>
<dbReference type="GO" id="GO:0048269">
    <property type="term" value="C:methionine adenosyltransferase complex"/>
    <property type="evidence" value="ECO:0007669"/>
    <property type="project" value="TreeGrafter"/>
</dbReference>
<comment type="similarity">
    <text evidence="2">Belongs to the dTDP-4-dehydrorhamnose reductase family. MAT2B subfamily.</text>
</comment>
<dbReference type="OrthoDB" id="6235964at2759"/>
<dbReference type="Proteomes" id="UP000828390">
    <property type="component" value="Unassembled WGS sequence"/>
</dbReference>
<dbReference type="EMBL" id="JAIWYP010000004">
    <property type="protein sequence ID" value="KAH3830065.1"/>
    <property type="molecule type" value="Genomic_DNA"/>
</dbReference>
<evidence type="ECO:0000256" key="6">
    <source>
        <dbReference type="ARBA" id="ARBA00046786"/>
    </source>
</evidence>
<keyword evidence="9" id="KW-1185">Reference proteome</keyword>
<dbReference type="PANTHER" id="PTHR10491">
    <property type="entry name" value="DTDP-4-DEHYDRORHAMNOSE REDUCTASE"/>
    <property type="match status" value="1"/>
</dbReference>
<protein>
    <recommendedName>
        <fullName evidence="3">Methionine adenosyltransferase 2 subunit beta</fullName>
    </recommendedName>
    <alternativeName>
        <fullName evidence="4">Methionine adenosyltransferase II beta</fullName>
    </alternativeName>
</protein>
<dbReference type="PANTHER" id="PTHR10491:SF4">
    <property type="entry name" value="METHIONINE ADENOSYLTRANSFERASE 2 SUBUNIT BETA"/>
    <property type="match status" value="1"/>
</dbReference>
<proteinExistence type="inferred from homology"/>
<dbReference type="GO" id="GO:0006556">
    <property type="term" value="P:S-adenosylmethionine biosynthetic process"/>
    <property type="evidence" value="ECO:0007669"/>
    <property type="project" value="TreeGrafter"/>
</dbReference>
<sequence>MSKRVIITGASGLLGRAIYKQFKADSSWTTLGLAFSRTKGELVKCDLTDKQAVTELVQEFKPQVIIHSAAERKVDMIEKDPEAAKKTNIDATQYICEAAEAVGAWVVYISTDYVFDGTSPPYSITVKPNPLNLYGKSKLDGENITLEANIGNSVLRVPILYGEIESLDESAITVLFSKVKDTGHQAPMCNYQRRFPTHCDDVAYVLLSLADRRLEKGNVSGIYHWSNNENVTKFDMAVTMATCFHLPTSHIIPDESGSGSANRPHNAQLDCSRIEKLGICKRTAFKEGITNVLKPFV</sequence>
<reference evidence="8" key="2">
    <citation type="submission" date="2020-11" db="EMBL/GenBank/DDBJ databases">
        <authorList>
            <person name="McCartney M.A."/>
            <person name="Auch B."/>
            <person name="Kono T."/>
            <person name="Mallez S."/>
            <person name="Becker A."/>
            <person name="Gohl D.M."/>
            <person name="Silverstein K.A.T."/>
            <person name="Koren S."/>
            <person name="Bechman K.B."/>
            <person name="Herman A."/>
            <person name="Abrahante J.E."/>
            <person name="Garbe J."/>
        </authorList>
    </citation>
    <scope>NUCLEOTIDE SEQUENCE</scope>
    <source>
        <strain evidence="8">Duluth1</strain>
        <tissue evidence="8">Whole animal</tissue>
    </source>
</reference>
<name>A0A9D4H7T0_DREPO</name>
<dbReference type="CDD" id="cd05254">
    <property type="entry name" value="dTDP_HR_like_SDR_e"/>
    <property type="match status" value="1"/>
</dbReference>